<gene>
    <name evidence="1" type="ORF">CCHOA_06465</name>
</gene>
<keyword evidence="2" id="KW-1185">Reference proteome</keyword>
<protein>
    <submittedName>
        <fullName evidence="1">Uncharacterized protein</fullName>
    </submittedName>
</protein>
<evidence type="ECO:0000313" key="1">
    <source>
        <dbReference type="EMBL" id="AZA13692.1"/>
    </source>
</evidence>
<proteinExistence type="predicted"/>
<dbReference type="KEGG" id="ccho:CCHOA_06465"/>
<organism evidence="1 2">
    <name type="scientific">Corynebacterium choanae</name>
    <dbReference type="NCBI Taxonomy" id="1862358"/>
    <lineage>
        <taxon>Bacteria</taxon>
        <taxon>Bacillati</taxon>
        <taxon>Actinomycetota</taxon>
        <taxon>Actinomycetes</taxon>
        <taxon>Mycobacteriales</taxon>
        <taxon>Corynebacteriaceae</taxon>
        <taxon>Corynebacterium</taxon>
    </lineage>
</organism>
<dbReference type="Proteomes" id="UP000269019">
    <property type="component" value="Chromosome"/>
</dbReference>
<reference evidence="1 2" key="1">
    <citation type="submission" date="2018-11" db="EMBL/GenBank/DDBJ databases">
        <authorList>
            <person name="Kleinhagauer T."/>
            <person name="Glaeser S.P."/>
            <person name="Spergser J."/>
            <person name="Ruckert C."/>
            <person name="Kaempfer P."/>
            <person name="Busse H.-J."/>
        </authorList>
    </citation>
    <scope>NUCLEOTIDE SEQUENCE [LARGE SCALE GENOMIC DNA]</scope>
    <source>
        <strain evidence="1 2">200CH</strain>
    </source>
</reference>
<evidence type="ECO:0000313" key="2">
    <source>
        <dbReference type="Proteomes" id="UP000269019"/>
    </source>
</evidence>
<name>A0A3G6J7A0_9CORY</name>
<sequence length="94" mass="10344">MVVVLGAVTGQAIAAPMKTTLGASFEPWCRLYITPRTSSVSAAGSWSEVFWQPSGLFVGCVTVRLVFRCVFRGRILGRHQFLQAGHNRRECADE</sequence>
<accession>A0A3G6J7A0</accession>
<dbReference type="AlphaFoldDB" id="A0A3G6J7A0"/>
<dbReference type="EMBL" id="CP033896">
    <property type="protein sequence ID" value="AZA13692.1"/>
    <property type="molecule type" value="Genomic_DNA"/>
</dbReference>